<dbReference type="PROSITE" id="PS01124">
    <property type="entry name" value="HTH_ARAC_FAMILY_2"/>
    <property type="match status" value="1"/>
</dbReference>
<evidence type="ECO:0000256" key="3">
    <source>
        <dbReference type="ARBA" id="ARBA00023163"/>
    </source>
</evidence>
<feature type="domain" description="HTH araC/xylS-type" evidence="4">
    <location>
        <begin position="192"/>
        <end position="290"/>
    </location>
</feature>
<reference evidence="5" key="1">
    <citation type="journal article" date="2013" name="Lancet">
        <title>First case of E anophelis outbreak in an intensive-care unit.</title>
        <authorList>
            <person name="Teo J."/>
            <person name="Tan S.Y."/>
            <person name="Tay M."/>
            <person name="Ding Y."/>
            <person name="Kjelleberg S."/>
            <person name="Givskov M."/>
            <person name="Lin R.T."/>
            <person name="Yang L."/>
        </authorList>
    </citation>
    <scope>NUCLEOTIDE SEQUENCE [LARGE SCALE GENOMIC DNA]</scope>
    <source>
        <strain evidence="5">NUHP1</strain>
    </source>
</reference>
<keyword evidence="1" id="KW-0805">Transcription regulation</keyword>
<gene>
    <name evidence="5" type="ORF">BD94_0878</name>
</gene>
<dbReference type="PANTHER" id="PTHR43280">
    <property type="entry name" value="ARAC-FAMILY TRANSCRIPTIONAL REGULATOR"/>
    <property type="match status" value="1"/>
</dbReference>
<dbReference type="SMART" id="SM00342">
    <property type="entry name" value="HTH_ARAC"/>
    <property type="match status" value="1"/>
</dbReference>
<dbReference type="Pfam" id="PF12833">
    <property type="entry name" value="HTH_18"/>
    <property type="match status" value="1"/>
</dbReference>
<reference evidence="5" key="2">
    <citation type="journal article" date="2015" name="Genome Biol. Evol.">
        <title>Complete Genome Sequence and Transcriptomic Analysis of the Novel Pathogen Elizabethkingia anophelis in Response to Oxidative Stress.</title>
        <authorList>
            <person name="Li Y."/>
            <person name="Liu Y."/>
            <person name="Chew S.C."/>
            <person name="Tay M."/>
            <person name="Salido M.M."/>
            <person name="Teo J."/>
            <person name="Lauro F.M."/>
            <person name="Givskov M."/>
            <person name="Yang L."/>
        </authorList>
    </citation>
    <scope>NUCLEOTIDE SEQUENCE</scope>
    <source>
        <strain evidence="5">NUHP1</strain>
    </source>
</reference>
<dbReference type="eggNOG" id="COG2207">
    <property type="taxonomic scope" value="Bacteria"/>
</dbReference>
<dbReference type="Gene3D" id="1.10.10.60">
    <property type="entry name" value="Homeodomain-like"/>
    <property type="match status" value="1"/>
</dbReference>
<evidence type="ECO:0000313" key="5">
    <source>
        <dbReference type="EMBL" id="AIL44653.1"/>
    </source>
</evidence>
<evidence type="ECO:0000256" key="1">
    <source>
        <dbReference type="ARBA" id="ARBA00023015"/>
    </source>
</evidence>
<dbReference type="InterPro" id="IPR009057">
    <property type="entry name" value="Homeodomain-like_sf"/>
</dbReference>
<keyword evidence="3" id="KW-0804">Transcription</keyword>
<dbReference type="EMBL" id="CP007547">
    <property type="protein sequence ID" value="AIL44653.1"/>
    <property type="molecule type" value="Genomic_DNA"/>
</dbReference>
<proteinExistence type="predicted"/>
<dbReference type="SUPFAM" id="SSF46689">
    <property type="entry name" value="Homeodomain-like"/>
    <property type="match status" value="1"/>
</dbReference>
<accession>A0A077EDG1</accession>
<dbReference type="RefSeq" id="WP_021346167.1">
    <property type="nucleotide sequence ID" value="NZ_CP007547.1"/>
</dbReference>
<organism evidence="5 6">
    <name type="scientific">Elizabethkingia anophelis NUHP1</name>
    <dbReference type="NCBI Taxonomy" id="1338011"/>
    <lineage>
        <taxon>Bacteria</taxon>
        <taxon>Pseudomonadati</taxon>
        <taxon>Bacteroidota</taxon>
        <taxon>Flavobacteriia</taxon>
        <taxon>Flavobacteriales</taxon>
        <taxon>Weeksellaceae</taxon>
        <taxon>Elizabethkingia</taxon>
    </lineage>
</organism>
<evidence type="ECO:0000313" key="6">
    <source>
        <dbReference type="Proteomes" id="UP000028933"/>
    </source>
</evidence>
<dbReference type="InterPro" id="IPR037923">
    <property type="entry name" value="HTH-like"/>
</dbReference>
<dbReference type="STRING" id="1338011.BD94_0878"/>
<dbReference type="Proteomes" id="UP000028933">
    <property type="component" value="Chromosome"/>
</dbReference>
<dbReference type="GO" id="GO:0043565">
    <property type="term" value="F:sequence-specific DNA binding"/>
    <property type="evidence" value="ECO:0007669"/>
    <property type="project" value="InterPro"/>
</dbReference>
<dbReference type="PANTHER" id="PTHR43280:SF32">
    <property type="entry name" value="TRANSCRIPTIONAL REGULATORY PROTEIN"/>
    <property type="match status" value="1"/>
</dbReference>
<dbReference type="SUPFAM" id="SSF51215">
    <property type="entry name" value="Regulatory protein AraC"/>
    <property type="match status" value="1"/>
</dbReference>
<dbReference type="GO" id="GO:0003700">
    <property type="term" value="F:DNA-binding transcription factor activity"/>
    <property type="evidence" value="ECO:0007669"/>
    <property type="project" value="InterPro"/>
</dbReference>
<protein>
    <recommendedName>
        <fullName evidence="4">HTH araC/xylS-type domain-containing protein</fullName>
    </recommendedName>
</protein>
<sequence>METRMYENLQETLSFYGINCHKPYYISSGNPIFQFPKTPFRIDFYAFCICTEGYTDVEIDNQKYNITQNSFLVSAPSTVIKFLQTSKDFRMKLLFFDKNFLLKNIIDPFFIEKLGLFRNLSFSIISPDQDQAFKLLRLLEYLQNKTSITGRFSEDIVRTIIFNLLLETAEIINSEKENTPEEAFSEGNNLFLKFTQLVQSNVIRHKDIQYYADHLFISGKHLIKLVKKASGKTPHEIINESLLKEAFILLNDSELTFTEIAYQLNFSSVSAFGRFFKRYSLLSPTEYRKQQNL</sequence>
<keyword evidence="2" id="KW-0238">DNA-binding</keyword>
<dbReference type="InterPro" id="IPR018060">
    <property type="entry name" value="HTH_AraC"/>
</dbReference>
<evidence type="ECO:0000256" key="2">
    <source>
        <dbReference type="ARBA" id="ARBA00023125"/>
    </source>
</evidence>
<evidence type="ECO:0000259" key="4">
    <source>
        <dbReference type="PROSITE" id="PS01124"/>
    </source>
</evidence>
<dbReference type="HOGENOM" id="CLU_000445_88_2_10"/>
<dbReference type="AlphaFoldDB" id="A0A077EDG1"/>
<name>A0A077EDG1_9FLAO</name>
<dbReference type="KEGG" id="eao:BD94_0878"/>